<dbReference type="Pfam" id="PF02643">
    <property type="entry name" value="DUF192"/>
    <property type="match status" value="1"/>
</dbReference>
<dbReference type="PANTHER" id="PTHR37953">
    <property type="entry name" value="UPF0127 PROTEIN MJ1496"/>
    <property type="match status" value="1"/>
</dbReference>
<sequence length="177" mass="19094">MDDRRIPFPGQTTMRTWAVALPALALLALLLQSVVRPPWQAQFPPLRTGEIAVGGVPLVVELAIAPEERVRGLGYREGLAPGTGMLFVGDEARQQSFWMKGMRFCLDIVWIEGGQIVGAAENACPDPAGTPDKERQRYTSLEPVRYALEVPAGWLDSYGFDVGTAVEGIEAAVAAAS</sequence>
<proteinExistence type="predicted"/>
<evidence type="ECO:0008006" key="2">
    <source>
        <dbReference type="Google" id="ProtNLM"/>
    </source>
</evidence>
<evidence type="ECO:0000313" key="1">
    <source>
        <dbReference type="EMBL" id="CAA9553608.1"/>
    </source>
</evidence>
<protein>
    <recommendedName>
        <fullName evidence="2">DUF192 domain-containing protein</fullName>
    </recommendedName>
</protein>
<dbReference type="PANTHER" id="PTHR37953:SF1">
    <property type="entry name" value="UPF0127 PROTEIN MJ1496"/>
    <property type="match status" value="1"/>
</dbReference>
<dbReference type="AlphaFoldDB" id="A0A6J4UKS4"/>
<organism evidence="1">
    <name type="scientific">uncultured Thermomicrobiales bacterium</name>
    <dbReference type="NCBI Taxonomy" id="1645740"/>
    <lineage>
        <taxon>Bacteria</taxon>
        <taxon>Pseudomonadati</taxon>
        <taxon>Thermomicrobiota</taxon>
        <taxon>Thermomicrobia</taxon>
        <taxon>Thermomicrobiales</taxon>
        <taxon>environmental samples</taxon>
    </lineage>
</organism>
<dbReference type="InterPro" id="IPR038695">
    <property type="entry name" value="Saro_0823-like_sf"/>
</dbReference>
<dbReference type="Gene3D" id="2.60.120.1140">
    <property type="entry name" value="Protein of unknown function DUF192"/>
    <property type="match status" value="1"/>
</dbReference>
<accession>A0A6J4UKS4</accession>
<reference evidence="1" key="1">
    <citation type="submission" date="2020-02" db="EMBL/GenBank/DDBJ databases">
        <authorList>
            <person name="Meier V. D."/>
        </authorList>
    </citation>
    <scope>NUCLEOTIDE SEQUENCE</scope>
    <source>
        <strain evidence="1">AVDCRST_MAG59</strain>
    </source>
</reference>
<dbReference type="EMBL" id="CADCWF010000124">
    <property type="protein sequence ID" value="CAA9553608.1"/>
    <property type="molecule type" value="Genomic_DNA"/>
</dbReference>
<gene>
    <name evidence="1" type="ORF">AVDCRST_MAG59-1974</name>
</gene>
<name>A0A6J4UKS4_9BACT</name>
<dbReference type="InterPro" id="IPR003795">
    <property type="entry name" value="DUF192"/>
</dbReference>